<organism evidence="1 2">
    <name type="scientific">Salmonella phage Felix O1 (isolate Felix O1-VT1)</name>
    <name type="common">Bacteriophage Felix O1</name>
    <dbReference type="NCBI Taxonomy" id="1283336"/>
    <lineage>
        <taxon>Viruses</taxon>
        <taxon>Duplodnaviria</taxon>
        <taxon>Heunggongvirae</taxon>
        <taxon>Uroviricota</taxon>
        <taxon>Caudoviricetes</taxon>
        <taxon>Andersonviridae</taxon>
        <taxon>Ounavirinae</taxon>
        <taxon>Felixounavirus</taxon>
        <taxon>Felixounavirus felixO1</taxon>
    </lineage>
</organism>
<evidence type="ECO:0000313" key="1">
    <source>
        <dbReference type="EMBL" id="AAQ14727.1"/>
    </source>
</evidence>
<protein>
    <submittedName>
        <fullName evidence="1">Uncharacterized protein</fullName>
    </submittedName>
</protein>
<name>Q6KG89_BPFO1</name>
<proteinExistence type="predicted"/>
<keyword evidence="2" id="KW-1185">Reference proteome</keyword>
<evidence type="ECO:0000313" key="2">
    <source>
        <dbReference type="Proteomes" id="UP000009070"/>
    </source>
</evidence>
<accession>Q6KG89</accession>
<dbReference type="Proteomes" id="UP000009070">
    <property type="component" value="Segment"/>
</dbReference>
<organismHost>
    <name type="scientific">Salmonella</name>
    <dbReference type="NCBI Taxonomy" id="590"/>
</organismHost>
<reference evidence="1 2" key="1">
    <citation type="submission" date="2000-11" db="EMBL/GenBank/DDBJ databases">
        <title>Bacteriophage Felix O1: Genetic Characterization.</title>
        <authorList>
            <person name="Sriranganathan N."/>
            <person name="Whichard J.M."/>
            <person name="Pierson F.W."/>
            <person name="Kapur V."/>
            <person name="Weigt L.A."/>
        </authorList>
    </citation>
    <scope>NUCLEOTIDE SEQUENCE [LARGE SCALE GENOMIC DNA]</scope>
    <source>
        <strain evidence="1">Felix O1-VT1</strain>
    </source>
</reference>
<sequence length="51" mass="5463">MCNVHIHVCNNVITSHLANNSSKQDCTSASSVITVHNCVPVLNILSDTINT</sequence>
<dbReference type="EMBL" id="AF320576">
    <property type="protein sequence ID" value="AAQ14727.1"/>
    <property type="molecule type" value="Genomic_DNA"/>
</dbReference>